<evidence type="ECO:0000256" key="2">
    <source>
        <dbReference type="ARBA" id="ARBA00017228"/>
    </source>
</evidence>
<dbReference type="InterPro" id="IPR004559">
    <property type="entry name" value="HemW-like"/>
</dbReference>
<evidence type="ECO:0000313" key="5">
    <source>
        <dbReference type="EMBL" id="SHE31091.1"/>
    </source>
</evidence>
<dbReference type="GO" id="GO:0051539">
    <property type="term" value="F:4 iron, 4 sulfur cluster binding"/>
    <property type="evidence" value="ECO:0007669"/>
    <property type="project" value="UniProtKB-UniRule"/>
</dbReference>
<dbReference type="InterPro" id="IPR034505">
    <property type="entry name" value="Coproporphyrinogen-III_oxidase"/>
</dbReference>
<evidence type="ECO:0000256" key="1">
    <source>
        <dbReference type="ARBA" id="ARBA00006100"/>
    </source>
</evidence>
<keyword evidence="3" id="KW-0408">Iron</keyword>
<dbReference type="InterPro" id="IPR058240">
    <property type="entry name" value="rSAM_sf"/>
</dbReference>
<dbReference type="CDD" id="cd01335">
    <property type="entry name" value="Radical_SAM"/>
    <property type="match status" value="1"/>
</dbReference>
<comment type="function">
    <text evidence="3">Probably acts as a heme chaperone, transferring heme to an unknown acceptor. Binds one molecule of heme per monomer, possibly covalently. Binds 1 [4Fe-4S] cluster. The cluster is coordinated with 3 cysteines and an exchangeable S-adenosyl-L-methionine.</text>
</comment>
<dbReference type="SFLD" id="SFLDS00029">
    <property type="entry name" value="Radical_SAM"/>
    <property type="match status" value="1"/>
</dbReference>
<comment type="similarity">
    <text evidence="1">Belongs to the anaerobic coproporphyrinogen-III oxidase family. HemW subfamily.</text>
</comment>
<accession>A0A1M4SFX2</accession>
<dbReference type="Gene3D" id="3.80.30.20">
    <property type="entry name" value="tm_1862 like domain"/>
    <property type="match status" value="1"/>
</dbReference>
<comment type="subcellular location">
    <subcellularLocation>
        <location evidence="3">Cytoplasm</location>
    </subcellularLocation>
</comment>
<dbReference type="InterPro" id="IPR023404">
    <property type="entry name" value="rSAM_horseshoe"/>
</dbReference>
<dbReference type="GO" id="GO:0006779">
    <property type="term" value="P:porphyrin-containing compound biosynthetic process"/>
    <property type="evidence" value="ECO:0007669"/>
    <property type="project" value="InterPro"/>
</dbReference>
<dbReference type="RefSeq" id="WP_073341075.1">
    <property type="nucleotide sequence ID" value="NZ_FQVH01000001.1"/>
</dbReference>
<dbReference type="SFLD" id="SFLDG01065">
    <property type="entry name" value="anaerobic_coproporphyrinogen-I"/>
    <property type="match status" value="1"/>
</dbReference>
<keyword evidence="3" id="KW-0411">Iron-sulfur</keyword>
<dbReference type="AlphaFoldDB" id="A0A1M4SFX2"/>
<dbReference type="GO" id="GO:0046872">
    <property type="term" value="F:metal ion binding"/>
    <property type="evidence" value="ECO:0007669"/>
    <property type="project" value="UniProtKB-UniRule"/>
</dbReference>
<keyword evidence="3" id="KW-0349">Heme</keyword>
<keyword evidence="3" id="KW-0143">Chaperone</keyword>
<dbReference type="InterPro" id="IPR010723">
    <property type="entry name" value="HemN_C"/>
</dbReference>
<dbReference type="Pfam" id="PF04055">
    <property type="entry name" value="Radical_SAM"/>
    <property type="match status" value="1"/>
</dbReference>
<dbReference type="PANTHER" id="PTHR13932:SF5">
    <property type="entry name" value="RADICAL S-ADENOSYL METHIONINE DOMAIN-CONTAINING PROTEIN 1, MITOCHONDRIAL"/>
    <property type="match status" value="1"/>
</dbReference>
<dbReference type="SMART" id="SM00729">
    <property type="entry name" value="Elp3"/>
    <property type="match status" value="1"/>
</dbReference>
<dbReference type="EMBL" id="FQVH01000001">
    <property type="protein sequence ID" value="SHE31091.1"/>
    <property type="molecule type" value="Genomic_DNA"/>
</dbReference>
<dbReference type="Pfam" id="PF06969">
    <property type="entry name" value="HemN_C"/>
    <property type="match status" value="1"/>
</dbReference>
<dbReference type="InterPro" id="IPR006638">
    <property type="entry name" value="Elp3/MiaA/NifB-like_rSAM"/>
</dbReference>
<protein>
    <recommendedName>
        <fullName evidence="2 3">Heme chaperone HemW</fullName>
    </recommendedName>
</protein>
<gene>
    <name evidence="5" type="ORF">SAMN02746089_00036</name>
</gene>
<dbReference type="STRING" id="1121256.SAMN02746089_00036"/>
<evidence type="ECO:0000313" key="6">
    <source>
        <dbReference type="Proteomes" id="UP000184088"/>
    </source>
</evidence>
<dbReference type="SFLD" id="SFLDF00562">
    <property type="entry name" value="HemN-like__clustered_with_heat"/>
    <property type="match status" value="1"/>
</dbReference>
<sequence>MNDISLYIHIPFCLKKCYYCDFNSYPGMDDLKSTYVNALIKELYMYSYKLKGYVVRTVFIGGGTPTTFTISQLSLLLNTVKSAYNIEKGAEITIEANPGTLSRDMLYALSCLGVNRLSIGLQAVQDDILKSIGRVHTYRQFLENYNNALAYFDNINIDLMFGLPFQTVDLWLETLDTIIALKPQHLSCYSLILEEHTPMYDMVRKGVYKLPDEETERQMYYEAKKKLRSAGYRHYEISNFALPGYECRHNMVYWTGGQYVGVGVGASSYYSNIRYKNVDSIEDYIDRVYKDLLPIDEFDYVDSQQMVIYAIITGLRLIDGINLDEFRQKYRFDIEKEYGDVIEKYSDLDLLEIKNGRLKFTEKGIDVSNTVLCDFLR</sequence>
<proteinExistence type="inferred from homology"/>
<dbReference type="SUPFAM" id="SSF102114">
    <property type="entry name" value="Radical SAM enzymes"/>
    <property type="match status" value="1"/>
</dbReference>
<keyword evidence="3" id="KW-0949">S-adenosyl-L-methionine</keyword>
<feature type="domain" description="Radical SAM core" evidence="4">
    <location>
        <begin position="1"/>
        <end position="233"/>
    </location>
</feature>
<name>A0A1M4SFX2_9THEO</name>
<dbReference type="GO" id="GO:0004109">
    <property type="term" value="F:coproporphyrinogen oxidase activity"/>
    <property type="evidence" value="ECO:0007669"/>
    <property type="project" value="InterPro"/>
</dbReference>
<evidence type="ECO:0000256" key="3">
    <source>
        <dbReference type="RuleBase" id="RU364116"/>
    </source>
</evidence>
<keyword evidence="3" id="KW-0479">Metal-binding</keyword>
<keyword evidence="6" id="KW-1185">Reference proteome</keyword>
<organism evidence="5 6">
    <name type="scientific">Caldanaerobius fijiensis DSM 17918</name>
    <dbReference type="NCBI Taxonomy" id="1121256"/>
    <lineage>
        <taxon>Bacteria</taxon>
        <taxon>Bacillati</taxon>
        <taxon>Bacillota</taxon>
        <taxon>Clostridia</taxon>
        <taxon>Thermoanaerobacterales</taxon>
        <taxon>Thermoanaerobacteraceae</taxon>
        <taxon>Caldanaerobius</taxon>
    </lineage>
</organism>
<dbReference type="SFLD" id="SFLDG01082">
    <property type="entry name" value="B12-binding_domain_containing"/>
    <property type="match status" value="1"/>
</dbReference>
<dbReference type="PANTHER" id="PTHR13932">
    <property type="entry name" value="COPROPORPHYRINIGEN III OXIDASE"/>
    <property type="match status" value="1"/>
</dbReference>
<evidence type="ECO:0000259" key="4">
    <source>
        <dbReference type="PROSITE" id="PS51918"/>
    </source>
</evidence>
<reference evidence="5 6" key="1">
    <citation type="submission" date="2016-11" db="EMBL/GenBank/DDBJ databases">
        <authorList>
            <person name="Jaros S."/>
            <person name="Januszkiewicz K."/>
            <person name="Wedrychowicz H."/>
        </authorList>
    </citation>
    <scope>NUCLEOTIDE SEQUENCE [LARGE SCALE GENOMIC DNA]</scope>
    <source>
        <strain evidence="5 6">DSM 17918</strain>
    </source>
</reference>
<keyword evidence="3" id="KW-0963">Cytoplasm</keyword>
<dbReference type="PROSITE" id="PS51918">
    <property type="entry name" value="RADICAL_SAM"/>
    <property type="match status" value="1"/>
</dbReference>
<dbReference type="NCBIfam" id="TIGR00539">
    <property type="entry name" value="hemN_rel"/>
    <property type="match status" value="1"/>
</dbReference>
<dbReference type="SFLD" id="SFLDF00288">
    <property type="entry name" value="HemN-like__clustered_with_nucl"/>
    <property type="match status" value="1"/>
</dbReference>
<dbReference type="InterPro" id="IPR007197">
    <property type="entry name" value="rSAM"/>
</dbReference>
<dbReference type="OrthoDB" id="9808022at2"/>
<keyword evidence="3" id="KW-0004">4Fe-4S</keyword>
<dbReference type="Proteomes" id="UP000184088">
    <property type="component" value="Unassembled WGS sequence"/>
</dbReference>
<dbReference type="GO" id="GO:0005737">
    <property type="term" value="C:cytoplasm"/>
    <property type="evidence" value="ECO:0007669"/>
    <property type="project" value="UniProtKB-SubCell"/>
</dbReference>